<feature type="compositionally biased region" description="Low complexity" evidence="2">
    <location>
        <begin position="1"/>
        <end position="16"/>
    </location>
</feature>
<evidence type="ECO:0000256" key="1">
    <source>
        <dbReference type="ARBA" id="ARBA00023054"/>
    </source>
</evidence>
<organism evidence="5 6">
    <name type="scientific">Syncephalastrum racemosum</name>
    <name type="common">Filamentous fungus</name>
    <dbReference type="NCBI Taxonomy" id="13706"/>
    <lineage>
        <taxon>Eukaryota</taxon>
        <taxon>Fungi</taxon>
        <taxon>Fungi incertae sedis</taxon>
        <taxon>Mucoromycota</taxon>
        <taxon>Mucoromycotina</taxon>
        <taxon>Mucoromycetes</taxon>
        <taxon>Mucorales</taxon>
        <taxon>Syncephalastraceae</taxon>
        <taxon>Syncephalastrum</taxon>
    </lineage>
</organism>
<dbReference type="Proteomes" id="UP000242180">
    <property type="component" value="Unassembled WGS sequence"/>
</dbReference>
<feature type="transmembrane region" description="Helical" evidence="3">
    <location>
        <begin position="58"/>
        <end position="80"/>
    </location>
</feature>
<name>A0A1X2HC75_SYNRA</name>
<gene>
    <name evidence="5" type="ORF">BCR43DRAFT_505274</name>
</gene>
<evidence type="ECO:0000256" key="3">
    <source>
        <dbReference type="SAM" id="Phobius"/>
    </source>
</evidence>
<dbReference type="STRING" id="13706.A0A1X2HC75"/>
<dbReference type="EMBL" id="MCGN01000005">
    <property type="protein sequence ID" value="ORY96399.1"/>
    <property type="molecule type" value="Genomic_DNA"/>
</dbReference>
<feature type="compositionally biased region" description="Low complexity" evidence="2">
    <location>
        <begin position="24"/>
        <end position="46"/>
    </location>
</feature>
<dbReference type="Gene3D" id="3.40.30.10">
    <property type="entry name" value="Glutaredoxin"/>
    <property type="match status" value="1"/>
</dbReference>
<dbReference type="FunCoup" id="A0A1X2HC75">
    <property type="interactions" value="905"/>
</dbReference>
<dbReference type="InterPro" id="IPR001012">
    <property type="entry name" value="UBX_dom"/>
</dbReference>
<dbReference type="SUPFAM" id="SSF54236">
    <property type="entry name" value="Ubiquitin-like"/>
    <property type="match status" value="1"/>
</dbReference>
<dbReference type="GO" id="GO:0036503">
    <property type="term" value="P:ERAD pathway"/>
    <property type="evidence" value="ECO:0007669"/>
    <property type="project" value="TreeGrafter"/>
</dbReference>
<sequence>MEQDVASSAQSSRPRSSPTPPPSSSNSTSNTTTNNADANTTSNTTSLHMRSARPQSRLWSLFAWPFGFAWRMTWVILSFASRIISRPSITAGATRSAPQRQDPRAAAARFLREFESKYGETHVDFYQGGYSQALDLARRDLKFFLVILQSDEHDDTAPFCRDTLVANELIDFVNQNNILVWAGNVRDSEAYQVSGTLQATTYPFMAIIALQNAGASSGGSLKMAVVDRIEGPVSPTTVVRRFETVLQQYGPTLNGLRLEREQREMERRLRKEQDQAYRESLRADQEKASDAQPKKQNVDRLSFQERKAQEAREQAAREAEEARRAEEERQLLAEKRQQYIRHLCRELPAEPDSSYTGDVAKISFRLADGERVIRKFKGEESLEALYRFVEAYSILKTNENVADAEAPEGYTHKYGFTIISPYPRTVYNADGTRTLADEKSLWPSATLIVDIEDDDDEE</sequence>
<evidence type="ECO:0000259" key="4">
    <source>
        <dbReference type="PROSITE" id="PS50033"/>
    </source>
</evidence>
<dbReference type="Pfam" id="PF00789">
    <property type="entry name" value="UBX"/>
    <property type="match status" value="1"/>
</dbReference>
<dbReference type="OMA" id="ILIRHQW"/>
<keyword evidence="6" id="KW-1185">Reference proteome</keyword>
<dbReference type="PANTHER" id="PTHR23322:SF1">
    <property type="entry name" value="FAS-ASSOCIATED FACTOR 2"/>
    <property type="match status" value="1"/>
</dbReference>
<keyword evidence="3" id="KW-0812">Transmembrane</keyword>
<dbReference type="InParanoid" id="A0A1X2HC75"/>
<dbReference type="PANTHER" id="PTHR23322">
    <property type="entry name" value="FAS-ASSOCIATED PROTEIN"/>
    <property type="match status" value="1"/>
</dbReference>
<protein>
    <submittedName>
        <fullName evidence="5">Thioredoxin-like protein</fullName>
    </submittedName>
</protein>
<dbReference type="OrthoDB" id="1026733at2759"/>
<dbReference type="SUPFAM" id="SSF52833">
    <property type="entry name" value="Thioredoxin-like"/>
    <property type="match status" value="1"/>
</dbReference>
<accession>A0A1X2HC75</accession>
<dbReference type="GO" id="GO:0043130">
    <property type="term" value="F:ubiquitin binding"/>
    <property type="evidence" value="ECO:0007669"/>
    <property type="project" value="TreeGrafter"/>
</dbReference>
<feature type="region of interest" description="Disordered" evidence="2">
    <location>
        <begin position="1"/>
        <end position="49"/>
    </location>
</feature>
<dbReference type="CDD" id="cd01767">
    <property type="entry name" value="UBX"/>
    <property type="match status" value="1"/>
</dbReference>
<feature type="region of interest" description="Disordered" evidence="2">
    <location>
        <begin position="264"/>
        <end position="322"/>
    </location>
</feature>
<dbReference type="AlphaFoldDB" id="A0A1X2HC75"/>
<dbReference type="Gene3D" id="3.10.20.90">
    <property type="entry name" value="Phosphatidylinositol 3-kinase Catalytic Subunit, Chain A, domain 1"/>
    <property type="match status" value="1"/>
</dbReference>
<dbReference type="GO" id="GO:0005783">
    <property type="term" value="C:endoplasmic reticulum"/>
    <property type="evidence" value="ECO:0007669"/>
    <property type="project" value="TreeGrafter"/>
</dbReference>
<dbReference type="InterPro" id="IPR050730">
    <property type="entry name" value="UBX_domain-protein"/>
</dbReference>
<feature type="domain" description="UBX" evidence="4">
    <location>
        <begin position="355"/>
        <end position="449"/>
    </location>
</feature>
<dbReference type="SMART" id="SM00594">
    <property type="entry name" value="UAS"/>
    <property type="match status" value="1"/>
</dbReference>
<evidence type="ECO:0000313" key="6">
    <source>
        <dbReference type="Proteomes" id="UP000242180"/>
    </source>
</evidence>
<dbReference type="InterPro" id="IPR036249">
    <property type="entry name" value="Thioredoxin-like_sf"/>
</dbReference>
<reference evidence="5 6" key="1">
    <citation type="submission" date="2016-07" db="EMBL/GenBank/DDBJ databases">
        <title>Pervasive Adenine N6-methylation of Active Genes in Fungi.</title>
        <authorList>
            <consortium name="DOE Joint Genome Institute"/>
            <person name="Mondo S.J."/>
            <person name="Dannebaum R.O."/>
            <person name="Kuo R.C."/>
            <person name="Labutti K."/>
            <person name="Haridas S."/>
            <person name="Kuo A."/>
            <person name="Salamov A."/>
            <person name="Ahrendt S.R."/>
            <person name="Lipzen A."/>
            <person name="Sullivan W."/>
            <person name="Andreopoulos W.B."/>
            <person name="Clum A."/>
            <person name="Lindquist E."/>
            <person name="Daum C."/>
            <person name="Ramamoorthy G.K."/>
            <person name="Gryganskyi A."/>
            <person name="Culley D."/>
            <person name="Magnuson J.K."/>
            <person name="James T.Y."/>
            <person name="O'Malley M.A."/>
            <person name="Stajich J.E."/>
            <person name="Spatafora J.W."/>
            <person name="Visel A."/>
            <person name="Grigoriev I.V."/>
        </authorList>
    </citation>
    <scope>NUCLEOTIDE SEQUENCE [LARGE SCALE GENOMIC DNA]</scope>
    <source>
        <strain evidence="5 6">NRRL 2496</strain>
    </source>
</reference>
<dbReference type="SMART" id="SM00166">
    <property type="entry name" value="UBX"/>
    <property type="match status" value="1"/>
</dbReference>
<evidence type="ECO:0000256" key="2">
    <source>
        <dbReference type="SAM" id="MobiDB-lite"/>
    </source>
</evidence>
<keyword evidence="3" id="KW-0472">Membrane</keyword>
<evidence type="ECO:0000313" key="5">
    <source>
        <dbReference type="EMBL" id="ORY96399.1"/>
    </source>
</evidence>
<dbReference type="InterPro" id="IPR029071">
    <property type="entry name" value="Ubiquitin-like_domsf"/>
</dbReference>
<dbReference type="InterPro" id="IPR006577">
    <property type="entry name" value="UAS"/>
</dbReference>
<comment type="caution">
    <text evidence="5">The sequence shown here is derived from an EMBL/GenBank/DDBJ whole genome shotgun (WGS) entry which is preliminary data.</text>
</comment>
<keyword evidence="3" id="KW-1133">Transmembrane helix</keyword>
<keyword evidence="1" id="KW-0175">Coiled coil</keyword>
<dbReference type="PROSITE" id="PS50033">
    <property type="entry name" value="UBX"/>
    <property type="match status" value="1"/>
</dbReference>
<proteinExistence type="predicted"/>